<sequence>MTARLLIVGPQGSGKGTQGVRIAEAFGVPAVSTGDVFRANISEGTELGQQVQAIIAAGNLVPDELTSAVVRDRLAQDDAAPGFLLDGYPRNLGQVGDLDAFLEERGESLDAVIELDVPREESISRLTKRAEEQGRTDDTAEVIAHRLSIYENETAPILDVYRERGLVVAIDGIGSLDVITERILTALIARGLTPAS</sequence>
<gene>
    <name evidence="5" type="primary">adk</name>
    <name evidence="8" type="ORF">GCM10009862_19950</name>
</gene>
<comment type="domain">
    <text evidence="5">Consists of three domains, a large central CORE domain and two small peripheral domains, NMPbind and LID, which undergo movements during catalysis. The LID domain closes over the site of phosphoryl transfer upon ATP binding. Assembling and dissambling the active center during each catalytic cycle provides an effective means to prevent ATP hydrolysis.</text>
</comment>
<keyword evidence="2 5" id="KW-0545">Nucleotide biosynthesis</keyword>
<keyword evidence="9" id="KW-1185">Reference proteome</keyword>
<evidence type="ECO:0000256" key="2">
    <source>
        <dbReference type="ARBA" id="ARBA00022727"/>
    </source>
</evidence>
<feature type="binding site" evidence="5">
    <location>
        <begin position="12"/>
        <end position="17"/>
    </location>
    <ligand>
        <name>ATP</name>
        <dbReference type="ChEBI" id="CHEBI:30616"/>
    </ligand>
</feature>
<feature type="binding site" evidence="5">
    <location>
        <begin position="59"/>
        <end position="61"/>
    </location>
    <ligand>
        <name>AMP</name>
        <dbReference type="ChEBI" id="CHEBI:456215"/>
    </ligand>
</feature>
<dbReference type="RefSeq" id="WP_344229093.1">
    <property type="nucleotide sequence ID" value="NZ_BAAARI010000012.1"/>
</dbReference>
<keyword evidence="5" id="KW-0963">Cytoplasm</keyword>
<comment type="subunit">
    <text evidence="5 7">Monomer.</text>
</comment>
<dbReference type="NCBIfam" id="NF001381">
    <property type="entry name" value="PRK00279.1-3"/>
    <property type="match status" value="1"/>
</dbReference>
<feature type="binding site" evidence="5">
    <location>
        <position position="174"/>
    </location>
    <ligand>
        <name>ATP</name>
        <dbReference type="ChEBI" id="CHEBI:30616"/>
    </ligand>
</feature>
<feature type="region of interest" description="NMP" evidence="5">
    <location>
        <begin position="32"/>
        <end position="61"/>
    </location>
</feature>
<evidence type="ECO:0000256" key="5">
    <source>
        <dbReference type="HAMAP-Rule" id="MF_00235"/>
    </source>
</evidence>
<evidence type="ECO:0000313" key="9">
    <source>
        <dbReference type="Proteomes" id="UP001500274"/>
    </source>
</evidence>
<feature type="binding site" evidence="5">
    <location>
        <position position="38"/>
    </location>
    <ligand>
        <name>AMP</name>
        <dbReference type="ChEBI" id="CHEBI:456215"/>
    </ligand>
</feature>
<dbReference type="Pfam" id="PF00406">
    <property type="entry name" value="ADK"/>
    <property type="match status" value="1"/>
</dbReference>
<dbReference type="EC" id="2.7.4.3" evidence="5 7"/>
<dbReference type="NCBIfam" id="NF011105">
    <property type="entry name" value="PRK14532.1"/>
    <property type="match status" value="1"/>
</dbReference>
<dbReference type="HAMAP" id="MF_00235">
    <property type="entry name" value="Adenylate_kinase_Adk"/>
    <property type="match status" value="1"/>
</dbReference>
<dbReference type="InterPro" id="IPR033690">
    <property type="entry name" value="Adenylat_kinase_CS"/>
</dbReference>
<feature type="binding site" evidence="5">
    <location>
        <position position="146"/>
    </location>
    <ligand>
        <name>AMP</name>
        <dbReference type="ChEBI" id="CHEBI:456215"/>
    </ligand>
</feature>
<dbReference type="InterPro" id="IPR027417">
    <property type="entry name" value="P-loop_NTPase"/>
</dbReference>
<dbReference type="PROSITE" id="PS00113">
    <property type="entry name" value="ADENYLATE_KINASE"/>
    <property type="match status" value="1"/>
</dbReference>
<comment type="catalytic activity">
    <reaction evidence="5 7">
        <text>AMP + ATP = 2 ADP</text>
        <dbReference type="Rhea" id="RHEA:12973"/>
        <dbReference type="ChEBI" id="CHEBI:30616"/>
        <dbReference type="ChEBI" id="CHEBI:456215"/>
        <dbReference type="ChEBI" id="CHEBI:456216"/>
        <dbReference type="EC" id="2.7.4.3"/>
    </reaction>
</comment>
<feature type="binding site" evidence="5">
    <location>
        <begin position="87"/>
        <end position="90"/>
    </location>
    <ligand>
        <name>AMP</name>
        <dbReference type="ChEBI" id="CHEBI:456215"/>
    </ligand>
</feature>
<organism evidence="8 9">
    <name type="scientific">Microbacterium binotii</name>
    <dbReference type="NCBI Taxonomy" id="462710"/>
    <lineage>
        <taxon>Bacteria</taxon>
        <taxon>Bacillati</taxon>
        <taxon>Actinomycetota</taxon>
        <taxon>Actinomycetes</taxon>
        <taxon>Micrococcales</taxon>
        <taxon>Microbacteriaceae</taxon>
        <taxon>Microbacterium</taxon>
    </lineage>
</organism>
<feature type="binding site" evidence="5">
    <location>
        <position position="129"/>
    </location>
    <ligand>
        <name>ATP</name>
        <dbReference type="ChEBI" id="CHEBI:30616"/>
    </ligand>
</feature>
<dbReference type="CDD" id="cd01428">
    <property type="entry name" value="ADK"/>
    <property type="match status" value="1"/>
</dbReference>
<evidence type="ECO:0000256" key="6">
    <source>
        <dbReference type="RuleBase" id="RU003330"/>
    </source>
</evidence>
<feature type="binding site" evidence="5">
    <location>
        <position position="135"/>
    </location>
    <ligand>
        <name>AMP</name>
        <dbReference type="ChEBI" id="CHEBI:456215"/>
    </ligand>
</feature>
<comment type="similarity">
    <text evidence="5 6">Belongs to the adenylate kinase family.</text>
</comment>
<comment type="caution">
    <text evidence="8">The sequence shown here is derived from an EMBL/GenBank/DDBJ whole genome shotgun (WGS) entry which is preliminary data.</text>
</comment>
<keyword evidence="1 5" id="KW-0808">Transferase</keyword>
<name>A0ABN3PIG0_9MICO</name>
<evidence type="ECO:0000256" key="1">
    <source>
        <dbReference type="ARBA" id="ARBA00022679"/>
    </source>
</evidence>
<comment type="subcellular location">
    <subcellularLocation>
        <location evidence="5 7">Cytoplasm</location>
    </subcellularLocation>
</comment>
<evidence type="ECO:0000256" key="4">
    <source>
        <dbReference type="ARBA" id="ARBA00022777"/>
    </source>
</evidence>
<reference evidence="8 9" key="1">
    <citation type="journal article" date="2019" name="Int. J. Syst. Evol. Microbiol.">
        <title>The Global Catalogue of Microorganisms (GCM) 10K type strain sequencing project: providing services to taxonomists for standard genome sequencing and annotation.</title>
        <authorList>
            <consortium name="The Broad Institute Genomics Platform"/>
            <consortium name="The Broad Institute Genome Sequencing Center for Infectious Disease"/>
            <person name="Wu L."/>
            <person name="Ma J."/>
        </authorList>
    </citation>
    <scope>NUCLEOTIDE SEQUENCE [LARGE SCALE GENOMIC DNA]</scope>
    <source>
        <strain evidence="8 9">JCM 16365</strain>
    </source>
</reference>
<comment type="pathway">
    <text evidence="5">Purine metabolism; AMP biosynthesis via salvage pathway; AMP from ADP: step 1/1.</text>
</comment>
<dbReference type="InterPro" id="IPR000850">
    <property type="entry name" value="Adenylat/UMP-CMP_kin"/>
</dbReference>
<evidence type="ECO:0000313" key="8">
    <source>
        <dbReference type="EMBL" id="GAA2580765.1"/>
    </source>
</evidence>
<dbReference type="Gene3D" id="3.40.50.300">
    <property type="entry name" value="P-loop containing nucleotide triphosphate hydrolases"/>
    <property type="match status" value="1"/>
</dbReference>
<proteinExistence type="inferred from homology"/>
<evidence type="ECO:0000256" key="7">
    <source>
        <dbReference type="RuleBase" id="RU003331"/>
    </source>
</evidence>
<evidence type="ECO:0000256" key="3">
    <source>
        <dbReference type="ARBA" id="ARBA00022741"/>
    </source>
</evidence>
<protein>
    <recommendedName>
        <fullName evidence="5 7">Adenylate kinase</fullName>
        <shortName evidence="5">AK</shortName>
        <ecNumber evidence="5 7">2.7.4.3</ecNumber>
    </recommendedName>
    <alternativeName>
        <fullName evidence="5">ATP-AMP transphosphorylase</fullName>
    </alternativeName>
    <alternativeName>
        <fullName evidence="5">ATP:AMP phosphotransferase</fullName>
    </alternativeName>
    <alternativeName>
        <fullName evidence="5">Adenylate monophosphate kinase</fullName>
    </alternativeName>
</protein>
<dbReference type="PANTHER" id="PTHR23359">
    <property type="entry name" value="NUCLEOTIDE KINASE"/>
    <property type="match status" value="1"/>
</dbReference>
<comment type="caution">
    <text evidence="5">Lacks conserved residue(s) required for the propagation of feature annotation.</text>
</comment>
<dbReference type="NCBIfam" id="NF011100">
    <property type="entry name" value="PRK14527.1"/>
    <property type="match status" value="1"/>
</dbReference>
<dbReference type="Proteomes" id="UP001500274">
    <property type="component" value="Unassembled WGS sequence"/>
</dbReference>
<dbReference type="SUPFAM" id="SSF52540">
    <property type="entry name" value="P-loop containing nucleoside triphosphate hydrolases"/>
    <property type="match status" value="1"/>
</dbReference>
<keyword evidence="3 5" id="KW-0547">Nucleotide-binding</keyword>
<feature type="binding site" evidence="5">
    <location>
        <position position="33"/>
    </location>
    <ligand>
        <name>AMP</name>
        <dbReference type="ChEBI" id="CHEBI:456215"/>
    </ligand>
</feature>
<dbReference type="NCBIfam" id="NF011104">
    <property type="entry name" value="PRK14531.1"/>
    <property type="match status" value="1"/>
</dbReference>
<dbReference type="EMBL" id="BAAARI010000012">
    <property type="protein sequence ID" value="GAA2580765.1"/>
    <property type="molecule type" value="Genomic_DNA"/>
</dbReference>
<keyword evidence="5 7" id="KW-0067">ATP-binding</keyword>
<dbReference type="GO" id="GO:0016301">
    <property type="term" value="F:kinase activity"/>
    <property type="evidence" value="ECO:0007669"/>
    <property type="project" value="UniProtKB-KW"/>
</dbReference>
<keyword evidence="4 5" id="KW-0418">Kinase</keyword>
<comment type="function">
    <text evidence="5">Catalyzes the reversible transfer of the terminal phosphate group between ATP and AMP. Plays an important role in cellular energy homeostasis and in adenine nucleotide metabolism.</text>
</comment>
<feature type="binding site" evidence="5">
    <location>
        <position position="94"/>
    </location>
    <ligand>
        <name>AMP</name>
        <dbReference type="ChEBI" id="CHEBI:456215"/>
    </ligand>
</feature>
<accession>A0ABN3PIG0</accession>
<dbReference type="PRINTS" id="PR00094">
    <property type="entry name" value="ADENYLTKNASE"/>
</dbReference>